<dbReference type="KEGG" id="pbl:PAAG_04307"/>
<organism evidence="1 2">
    <name type="scientific">Paracoccidioides lutzii (strain ATCC MYA-826 / Pb01)</name>
    <name type="common">Paracoccidioides brasiliensis</name>
    <dbReference type="NCBI Taxonomy" id="502779"/>
    <lineage>
        <taxon>Eukaryota</taxon>
        <taxon>Fungi</taxon>
        <taxon>Dikarya</taxon>
        <taxon>Ascomycota</taxon>
        <taxon>Pezizomycotina</taxon>
        <taxon>Eurotiomycetes</taxon>
        <taxon>Eurotiomycetidae</taxon>
        <taxon>Onygenales</taxon>
        <taxon>Ajellomycetaceae</taxon>
        <taxon>Paracoccidioides</taxon>
    </lineage>
</organism>
<dbReference type="AlphaFoldDB" id="C1H0L3"/>
<protein>
    <submittedName>
        <fullName evidence="1">Uncharacterized protein</fullName>
    </submittedName>
</protein>
<dbReference type="RefSeq" id="XP_015699460.1">
    <property type="nucleotide sequence ID" value="XM_015845234.1"/>
</dbReference>
<dbReference type="STRING" id="502779.C1H0L3"/>
<name>C1H0L3_PARBA</name>
<dbReference type="Proteomes" id="UP000002059">
    <property type="component" value="Partially assembled WGS sequence"/>
</dbReference>
<accession>C1H0L3</accession>
<proteinExistence type="predicted"/>
<keyword evidence="2" id="KW-1185">Reference proteome</keyword>
<dbReference type="OMA" id="KMMQSRP"/>
<evidence type="ECO:0000313" key="1">
    <source>
        <dbReference type="EMBL" id="EEH33254.2"/>
    </source>
</evidence>
<sequence>MNMQASIMDIPDLSTAPLTSPTRKFEGTAYPNAKDALSNGLFRLRTDHSQGVNGSKLRDSQHSPLETWWDMNASITSAIVKALDRKRLGVVDLDEGEVQDRYGERGERRSSVLTSDEGWEAGMVDGDWDGERGIQVTTENKENSSGGLHVQLKMMQSRPLCDGVKLARDLVHGAQAVEAAHRLHNYIASDASVAILEPDVDVVMIEADRINI</sequence>
<gene>
    <name evidence="1" type="ORF">PAAG_04307</name>
</gene>
<dbReference type="HOGENOM" id="CLU_1142881_0_0_1"/>
<dbReference type="EMBL" id="KN294001">
    <property type="protein sequence ID" value="EEH33254.2"/>
    <property type="molecule type" value="Genomic_DNA"/>
</dbReference>
<dbReference type="VEuPathDB" id="FungiDB:PAAG_04307"/>
<evidence type="ECO:0000313" key="2">
    <source>
        <dbReference type="Proteomes" id="UP000002059"/>
    </source>
</evidence>
<reference evidence="1 2" key="1">
    <citation type="journal article" date="2011" name="PLoS Genet.">
        <title>Comparative genomic analysis of human fungal pathogens causing paracoccidioidomycosis.</title>
        <authorList>
            <person name="Desjardins C.A."/>
            <person name="Champion M.D."/>
            <person name="Holder J.W."/>
            <person name="Muszewska A."/>
            <person name="Goldberg J."/>
            <person name="Bailao A.M."/>
            <person name="Brigido M.M."/>
            <person name="Ferreira M.E."/>
            <person name="Garcia A.M."/>
            <person name="Grynberg M."/>
            <person name="Gujja S."/>
            <person name="Heiman D.I."/>
            <person name="Henn M.R."/>
            <person name="Kodira C.D."/>
            <person name="Leon-Narvaez H."/>
            <person name="Longo L.V."/>
            <person name="Ma L.J."/>
            <person name="Malavazi I."/>
            <person name="Matsuo A.L."/>
            <person name="Morais F.V."/>
            <person name="Pereira M."/>
            <person name="Rodriguez-Brito S."/>
            <person name="Sakthikumar S."/>
            <person name="Salem-Izacc S.M."/>
            <person name="Sykes S.M."/>
            <person name="Teixeira M.M."/>
            <person name="Vallejo M.C."/>
            <person name="Walter M.E."/>
            <person name="Yandava C."/>
            <person name="Young S."/>
            <person name="Zeng Q."/>
            <person name="Zucker J."/>
            <person name="Felipe M.S."/>
            <person name="Goldman G.H."/>
            <person name="Haas B.J."/>
            <person name="McEwen J.G."/>
            <person name="Nino-Vega G."/>
            <person name="Puccia R."/>
            <person name="San-Blas G."/>
            <person name="Soares C.M."/>
            <person name="Birren B.W."/>
            <person name="Cuomo C.A."/>
        </authorList>
    </citation>
    <scope>NUCLEOTIDE SEQUENCE [LARGE SCALE GENOMIC DNA]</scope>
    <source>
        <strain evidence="2">ATCC MYA-826 / Pb01</strain>
    </source>
</reference>
<dbReference type="GeneID" id="9097176"/>
<dbReference type="OrthoDB" id="206213at2759"/>